<evidence type="ECO:0000313" key="1">
    <source>
        <dbReference type="EMBL" id="MXU98802.1"/>
    </source>
</evidence>
<proteinExistence type="predicted"/>
<dbReference type="EMBL" id="GIFC01016719">
    <property type="protein sequence ID" value="MXU98802.1"/>
    <property type="molecule type" value="Transcribed_RNA"/>
</dbReference>
<organism evidence="1">
    <name type="scientific">Ixodes ricinus</name>
    <name type="common">Common tick</name>
    <name type="synonym">Acarus ricinus</name>
    <dbReference type="NCBI Taxonomy" id="34613"/>
    <lineage>
        <taxon>Eukaryota</taxon>
        <taxon>Metazoa</taxon>
        <taxon>Ecdysozoa</taxon>
        <taxon>Arthropoda</taxon>
        <taxon>Chelicerata</taxon>
        <taxon>Arachnida</taxon>
        <taxon>Acari</taxon>
        <taxon>Parasitiformes</taxon>
        <taxon>Ixodida</taxon>
        <taxon>Ixodoidea</taxon>
        <taxon>Ixodidae</taxon>
        <taxon>Ixodinae</taxon>
        <taxon>Ixodes</taxon>
    </lineage>
</organism>
<sequence>MLGRRRLAGSVFMAVQLHGEALEAGVAQAALVPVRGRCLSVRSSIQGVHGLGLGQVGLRGGLPSRLGGRLLGGLLALRRGRGGGCPGEGRGAGRRLKVHLAPQAQVPHLALGTQHLVSVAVQVVPKLLRACPEEAPDGKGALGHALPLALHYAVAQEVAEQARVGVLGKLHQELLVELEAARELGQQLVDTVEPLEEDRAALAHILGAYTVATPVPKLVAKLQPLLLHKNLKALNGPVVGVEHELSKGHNLRGAVPAVRAVHQHWPPLQVHRIGHHQRGLQQAGQVQQPLARLQRRHPTGLVGGRAAEGADHVEALADGVDVGQAHELHLAVGIVFGALAAASLGPVGHGRRVRPRVQDQHLALGR</sequence>
<reference evidence="1" key="1">
    <citation type="submission" date="2019-12" db="EMBL/GenBank/DDBJ databases">
        <title>An insight into the sialome of adult female Ixodes ricinus ticks feeding for 6 days.</title>
        <authorList>
            <person name="Perner J."/>
            <person name="Ribeiro J.M.C."/>
        </authorList>
    </citation>
    <scope>NUCLEOTIDE SEQUENCE</scope>
    <source>
        <strain evidence="1">Semi-engorged</strain>
        <tissue evidence="1">Salivary glands</tissue>
    </source>
</reference>
<name>A0A6B0V9U0_IXORI</name>
<protein>
    <submittedName>
        <fullName evidence="1">Uncharacterized protein</fullName>
    </submittedName>
</protein>
<dbReference type="AlphaFoldDB" id="A0A6B0V9U0"/>
<accession>A0A6B0V9U0</accession>